<dbReference type="Proteomes" id="UP000807309">
    <property type="component" value="Unassembled WGS sequence"/>
</dbReference>
<dbReference type="InterPro" id="IPR014030">
    <property type="entry name" value="Ketoacyl_synth_N"/>
</dbReference>
<dbReference type="CDD" id="cd00833">
    <property type="entry name" value="PKS"/>
    <property type="match status" value="1"/>
</dbReference>
<protein>
    <submittedName>
        <fullName evidence="4">Polyketide synthase</fullName>
    </submittedName>
</protein>
<keyword evidence="5" id="KW-1185">Reference proteome</keyword>
<comment type="caution">
    <text evidence="4">The sequence shown here is derived from an EMBL/GenBank/DDBJ whole genome shotgun (WGS) entry which is preliminary data.</text>
</comment>
<gene>
    <name evidence="4" type="ORF">IU470_10960</name>
</gene>
<evidence type="ECO:0000256" key="2">
    <source>
        <dbReference type="RuleBase" id="RU003694"/>
    </source>
</evidence>
<evidence type="ECO:0000313" key="4">
    <source>
        <dbReference type="EMBL" id="MBF6225621.1"/>
    </source>
</evidence>
<evidence type="ECO:0000259" key="3">
    <source>
        <dbReference type="PROSITE" id="PS52004"/>
    </source>
</evidence>
<accession>A0ABS0C639</accession>
<dbReference type="InterPro" id="IPR014031">
    <property type="entry name" value="Ketoacyl_synth_C"/>
</dbReference>
<name>A0ABS0C639_9NOCA</name>
<dbReference type="PANTHER" id="PTHR43775">
    <property type="entry name" value="FATTY ACID SYNTHASE"/>
    <property type="match status" value="1"/>
</dbReference>
<dbReference type="PROSITE" id="PS00606">
    <property type="entry name" value="KS3_1"/>
    <property type="match status" value="1"/>
</dbReference>
<reference evidence="4 5" key="1">
    <citation type="submission" date="2020-10" db="EMBL/GenBank/DDBJ databases">
        <title>Identification of Nocardia species via Next-generation sequencing and recognition of intraspecies genetic diversity.</title>
        <authorList>
            <person name="Li P."/>
            <person name="Li P."/>
            <person name="Lu B."/>
        </authorList>
    </citation>
    <scope>NUCLEOTIDE SEQUENCE [LARGE SCALE GENOMIC DNA]</scope>
    <source>
        <strain evidence="4 5">N-11</strain>
    </source>
</reference>
<dbReference type="SUPFAM" id="SSF53901">
    <property type="entry name" value="Thiolase-like"/>
    <property type="match status" value="1"/>
</dbReference>
<dbReference type="SMART" id="SM00825">
    <property type="entry name" value="PKS_KS"/>
    <property type="match status" value="1"/>
</dbReference>
<dbReference type="Pfam" id="PF02801">
    <property type="entry name" value="Ketoacyl-synt_C"/>
    <property type="match status" value="1"/>
</dbReference>
<comment type="similarity">
    <text evidence="2">Belongs to the thiolase-like superfamily. Beta-ketoacyl-ACP synthases family.</text>
</comment>
<dbReference type="PANTHER" id="PTHR43775:SF51">
    <property type="entry name" value="INACTIVE PHENOLPHTHIOCEROL SYNTHESIS POLYKETIDE SYNTHASE TYPE I PKS1-RELATED"/>
    <property type="match status" value="1"/>
</dbReference>
<keyword evidence="1 2" id="KW-0808">Transferase</keyword>
<feature type="domain" description="Ketosynthase family 3 (KS3)" evidence="3">
    <location>
        <begin position="32"/>
        <end position="454"/>
    </location>
</feature>
<dbReference type="PROSITE" id="PS52004">
    <property type="entry name" value="KS3_2"/>
    <property type="match status" value="1"/>
</dbReference>
<sequence length="463" mass="48636">MPSRNCSPNRRIPHRRYEIRGSAVTTATAQDVDHIVISGMAVEAPGGIDSPGSFWSALTASRELVGPFPRDRGWPVEDLLSVSELDGWGNVCDAGGFLDDAAEFDPVFFGIGQREAIATDPQQRVALRVAWRALENTGLNPGALAGEDAGCFIGCSPMEYGPVAAEANEYTGVRTIGYGLLSAAGRVSHCLGLIGPSMAVDAACASSLTAVHLAAAAVRDGDCEWALAGAVCVMGGPGVFYEFSKLNALSTDGHCRSYADDATGTLWGEGAGIVVIERESRARRLGHRIYGRLLASNHNHNGKGKPILVPRTDAQERLIRKTIAQSGIDPADVGMIEGHGTATRAGDPVELIALQNTYGVAGSGPLLGSVKSNAGHAQAAAGMLGLIKLLLAGRNGQIPPTLFSDKPTTRVDWDRSSLRLATELQPWEPNDGVRYGAVSSFGASGSNAHAIIAMPVREENDDF</sequence>
<proteinExistence type="inferred from homology"/>
<dbReference type="EMBL" id="JADLRE010000007">
    <property type="protein sequence ID" value="MBF6225621.1"/>
    <property type="molecule type" value="Genomic_DNA"/>
</dbReference>
<dbReference type="InterPro" id="IPR050091">
    <property type="entry name" value="PKS_NRPS_Biosynth_Enz"/>
</dbReference>
<dbReference type="InterPro" id="IPR016039">
    <property type="entry name" value="Thiolase-like"/>
</dbReference>
<dbReference type="Pfam" id="PF00109">
    <property type="entry name" value="ketoacyl-synt"/>
    <property type="match status" value="1"/>
</dbReference>
<dbReference type="InterPro" id="IPR018201">
    <property type="entry name" value="Ketoacyl_synth_AS"/>
</dbReference>
<dbReference type="Gene3D" id="3.40.47.10">
    <property type="match status" value="1"/>
</dbReference>
<evidence type="ECO:0000256" key="1">
    <source>
        <dbReference type="ARBA" id="ARBA00022679"/>
    </source>
</evidence>
<dbReference type="InterPro" id="IPR020841">
    <property type="entry name" value="PKS_Beta-ketoAc_synthase_dom"/>
</dbReference>
<organism evidence="4 5">
    <name type="scientific">Nocardia abscessus</name>
    <dbReference type="NCBI Taxonomy" id="120957"/>
    <lineage>
        <taxon>Bacteria</taxon>
        <taxon>Bacillati</taxon>
        <taxon>Actinomycetota</taxon>
        <taxon>Actinomycetes</taxon>
        <taxon>Mycobacteriales</taxon>
        <taxon>Nocardiaceae</taxon>
        <taxon>Nocardia</taxon>
    </lineage>
</organism>
<evidence type="ECO:0000313" key="5">
    <source>
        <dbReference type="Proteomes" id="UP000807309"/>
    </source>
</evidence>